<dbReference type="AlphaFoldDB" id="A0A8J3QXZ7"/>
<evidence type="ECO:0000313" key="3">
    <source>
        <dbReference type="EMBL" id="GIH18167.1"/>
    </source>
</evidence>
<evidence type="ECO:0000313" key="4">
    <source>
        <dbReference type="Proteomes" id="UP000642748"/>
    </source>
</evidence>
<feature type="transmembrane region" description="Helical" evidence="2">
    <location>
        <begin position="386"/>
        <end position="402"/>
    </location>
</feature>
<protein>
    <recommendedName>
        <fullName evidence="5">MFS transporter</fullName>
    </recommendedName>
</protein>
<evidence type="ECO:0000256" key="1">
    <source>
        <dbReference type="SAM" id="MobiDB-lite"/>
    </source>
</evidence>
<proteinExistence type="predicted"/>
<dbReference type="EMBL" id="BONZ01000064">
    <property type="protein sequence ID" value="GIH18167.1"/>
    <property type="molecule type" value="Genomic_DNA"/>
</dbReference>
<feature type="transmembrane region" description="Helical" evidence="2">
    <location>
        <begin position="186"/>
        <end position="208"/>
    </location>
</feature>
<feature type="transmembrane region" description="Helical" evidence="2">
    <location>
        <begin position="479"/>
        <end position="497"/>
    </location>
</feature>
<dbReference type="Proteomes" id="UP000642748">
    <property type="component" value="Unassembled WGS sequence"/>
</dbReference>
<keyword evidence="2" id="KW-0472">Membrane</keyword>
<comment type="caution">
    <text evidence="3">The sequence shown here is derived from an EMBL/GenBank/DDBJ whole genome shotgun (WGS) entry which is preliminary data.</text>
</comment>
<organism evidence="3 4">
    <name type="scientific">Rugosimonospora africana</name>
    <dbReference type="NCBI Taxonomy" id="556532"/>
    <lineage>
        <taxon>Bacteria</taxon>
        <taxon>Bacillati</taxon>
        <taxon>Actinomycetota</taxon>
        <taxon>Actinomycetes</taxon>
        <taxon>Micromonosporales</taxon>
        <taxon>Micromonosporaceae</taxon>
        <taxon>Rugosimonospora</taxon>
    </lineage>
</organism>
<keyword evidence="2" id="KW-0812">Transmembrane</keyword>
<name>A0A8J3QXZ7_9ACTN</name>
<keyword evidence="2" id="KW-1133">Transmembrane helix</keyword>
<feature type="compositionally biased region" description="Basic and acidic residues" evidence="1">
    <location>
        <begin position="562"/>
        <end position="571"/>
    </location>
</feature>
<evidence type="ECO:0008006" key="5">
    <source>
        <dbReference type="Google" id="ProtNLM"/>
    </source>
</evidence>
<reference evidence="3" key="1">
    <citation type="submission" date="2021-01" db="EMBL/GenBank/DDBJ databases">
        <title>Whole genome shotgun sequence of Rugosimonospora africana NBRC 104875.</title>
        <authorList>
            <person name="Komaki H."/>
            <person name="Tamura T."/>
        </authorList>
    </citation>
    <scope>NUCLEOTIDE SEQUENCE</scope>
    <source>
        <strain evidence="3">NBRC 104875</strain>
    </source>
</reference>
<feature type="transmembrane region" description="Helical" evidence="2">
    <location>
        <begin position="408"/>
        <end position="431"/>
    </location>
</feature>
<evidence type="ECO:0000256" key="2">
    <source>
        <dbReference type="SAM" id="Phobius"/>
    </source>
</evidence>
<keyword evidence="4" id="KW-1185">Reference proteome</keyword>
<sequence length="634" mass="68299">MPTPRTGSPVARSYGHRLVAAVAAVFFAATGVLFWPSAPASAAPPSLGDQCSVQDWQNPTQWDTCVGKLTDLTADEAQCVEAPTPEAPDSGMAGWFATRPNSAPSDADGMFTNYGYAGYDYSTYDSGCVNIVRNPDSEFENTVANGEFMFATGVIGASDALRDKAWDPQSLWGWADTLVTKATKAVYTSVFTVFGGITLAVVGLYLLWRSRQSDMNNAMTTAGWAILVMVAVTAIARWPVSSAHLADQSLVSGLSTVHSAVGPPTHDTPSSICGALPDTEQCKDHRPPSQRASDVAVTNLLYRNWLRGELGSADSTTAKKYGFILYDSKSLTWGEAQSIKNDPSGKIRQQIISEKQVRWEKVARQIKTEDPDAYQYLQGNKGMDRVGAGFIAILSAVFFAMFDIVASVLVLLGFLIFRWAVIAAPVLGTVGMLRPASTGIRRLANAVVAAIFNIIIFGTGAAIYLFAVDLIMGTATLPAWLQVVLVWLCGIVGWLLLRPYRRITQLGGGRDATGQVAAAGSWHRTFFRDLRQAATLGIAAPAVESAVERRRRDVTVATTLRPEARHEDPVEARGSGGRPDDRRSPGKAVPSRSPQWKAPDRNEGEPAYAVYRPDSAGPRTADPVQRPESAPIRG</sequence>
<dbReference type="RefSeq" id="WP_239134083.1">
    <property type="nucleotide sequence ID" value="NZ_BONZ01000064.1"/>
</dbReference>
<accession>A0A8J3QXZ7</accession>
<gene>
    <name evidence="3" type="ORF">Raf01_63390</name>
</gene>
<feature type="region of interest" description="Disordered" evidence="1">
    <location>
        <begin position="554"/>
        <end position="634"/>
    </location>
</feature>
<feature type="transmembrane region" description="Helical" evidence="2">
    <location>
        <begin position="443"/>
        <end position="467"/>
    </location>
</feature>